<keyword evidence="2" id="KW-1185">Reference proteome</keyword>
<evidence type="ECO:0000313" key="2">
    <source>
        <dbReference type="Proteomes" id="UP000030403"/>
    </source>
</evidence>
<proteinExistence type="predicted"/>
<dbReference type="EMBL" id="AVPF01000040">
    <property type="protein sequence ID" value="KGX85429.1"/>
    <property type="molecule type" value="Genomic_DNA"/>
</dbReference>
<reference evidence="1 2" key="1">
    <citation type="submission" date="2013-08" db="EMBL/GenBank/DDBJ databases">
        <authorList>
            <person name="Huang J."/>
            <person name="Wang G."/>
        </authorList>
    </citation>
    <scope>NUCLEOTIDE SEQUENCE [LARGE SCALE GENOMIC DNA]</scope>
    <source>
        <strain evidence="1 2">BH030004</strain>
    </source>
</reference>
<organism evidence="1 2">
    <name type="scientific">Pontibacillus marinus BH030004 = DSM 16465</name>
    <dbReference type="NCBI Taxonomy" id="1385511"/>
    <lineage>
        <taxon>Bacteria</taxon>
        <taxon>Bacillati</taxon>
        <taxon>Bacillota</taxon>
        <taxon>Bacilli</taxon>
        <taxon>Bacillales</taxon>
        <taxon>Bacillaceae</taxon>
        <taxon>Pontibacillus</taxon>
    </lineage>
</organism>
<comment type="caution">
    <text evidence="1">The sequence shown here is derived from an EMBL/GenBank/DDBJ whole genome shotgun (WGS) entry which is preliminary data.</text>
</comment>
<dbReference type="STRING" id="1385511.GCA_000425225_00550"/>
<gene>
    <name evidence="1" type="ORF">N783_14665</name>
</gene>
<evidence type="ECO:0000313" key="1">
    <source>
        <dbReference type="EMBL" id="KGX85429.1"/>
    </source>
</evidence>
<dbReference type="OrthoDB" id="2691729at2"/>
<sequence length="63" mass="7872">MKPIHDIHKHLDKKEHWFQFPEKKHANFEKEFNSWHEDWHKQFTKGIGEVEKAMKELEKKMED</sequence>
<dbReference type="AlphaFoldDB" id="A0A0A5G053"/>
<protein>
    <submittedName>
        <fullName evidence="1">Uncharacterized protein</fullName>
    </submittedName>
</protein>
<dbReference type="Proteomes" id="UP000030403">
    <property type="component" value="Unassembled WGS sequence"/>
</dbReference>
<accession>A0A0A5G053</accession>
<dbReference type="RefSeq" id="WP_027448009.1">
    <property type="nucleotide sequence ID" value="NZ_AVPF01000040.1"/>
</dbReference>
<dbReference type="eggNOG" id="ENOG50308Y0">
    <property type="taxonomic scope" value="Bacteria"/>
</dbReference>
<name>A0A0A5G053_9BACI</name>